<evidence type="ECO:0008006" key="3">
    <source>
        <dbReference type="Google" id="ProtNLM"/>
    </source>
</evidence>
<dbReference type="NCBIfam" id="NF033487">
    <property type="entry name" value="Lacal_2735_fam"/>
    <property type="match status" value="1"/>
</dbReference>
<accession>A0A1M5UKU5</accession>
<evidence type="ECO:0000313" key="2">
    <source>
        <dbReference type="Proteomes" id="UP000184109"/>
    </source>
</evidence>
<protein>
    <recommendedName>
        <fullName evidence="3">Lacal_2735 family protein</fullName>
    </recommendedName>
</protein>
<name>A0A1M5UKU5_9FLAO</name>
<organism evidence="1 2">
    <name type="scientific">Wenyingzhuangia marina</name>
    <dbReference type="NCBI Taxonomy" id="1195760"/>
    <lineage>
        <taxon>Bacteria</taxon>
        <taxon>Pseudomonadati</taxon>
        <taxon>Bacteroidota</taxon>
        <taxon>Flavobacteriia</taxon>
        <taxon>Flavobacteriales</taxon>
        <taxon>Flavobacteriaceae</taxon>
        <taxon>Wenyingzhuangia</taxon>
    </lineage>
</organism>
<gene>
    <name evidence="1" type="ORF">SAMN05444281_1328</name>
</gene>
<dbReference type="InterPro" id="IPR045493">
    <property type="entry name" value="DUF6435"/>
</dbReference>
<dbReference type="RefSeq" id="WP_159431416.1">
    <property type="nucleotide sequence ID" value="NZ_BMEN01000002.1"/>
</dbReference>
<sequence>MILPFLIKIPIKKLQRQHQILLKEALSFFNKNKNIAYAKIEEAEKIAIKIQRLKKHIANH</sequence>
<reference evidence="2" key="1">
    <citation type="submission" date="2016-11" db="EMBL/GenBank/DDBJ databases">
        <authorList>
            <person name="Varghese N."/>
            <person name="Submissions S."/>
        </authorList>
    </citation>
    <scope>NUCLEOTIDE SEQUENCE [LARGE SCALE GENOMIC DNA]</scope>
    <source>
        <strain evidence="2">DSM 100572</strain>
    </source>
</reference>
<evidence type="ECO:0000313" key="1">
    <source>
        <dbReference type="EMBL" id="SHH63625.1"/>
    </source>
</evidence>
<dbReference type="AlphaFoldDB" id="A0A1M5UKU5"/>
<dbReference type="EMBL" id="FQXQ01000002">
    <property type="protein sequence ID" value="SHH63625.1"/>
    <property type="molecule type" value="Genomic_DNA"/>
</dbReference>
<proteinExistence type="predicted"/>
<dbReference type="Proteomes" id="UP000184109">
    <property type="component" value="Unassembled WGS sequence"/>
</dbReference>
<dbReference type="STRING" id="1195760.SAMN05444281_1328"/>
<keyword evidence="2" id="KW-1185">Reference proteome</keyword>